<dbReference type="RefSeq" id="WP_342126229.1">
    <property type="nucleotide sequence ID" value="NZ_JBCAUS010000002.1"/>
</dbReference>
<sequence length="356" mass="41511">MSNYDIPVYPYTRPRVVASKCLEFENVRYNGSLVRCPTVRALIPFVDFITVCPEVEIGLGIPRETIRIVRINGKKRLIQPKTNQDLTDDMDNFTDQFLKDLPPVDGFIFKSGSPTIGVRNIKIYSEKDKGFVIDRGAGFFADKIVKRYAEYPLEEDDRLRNNIIRHHFLTKLFTFADLRSVKESGSIEKLKLFHKYNRFLFRLYNCDMCIKLDELIDNSKSSGVDKILSEYEGIIVNMFHRSPGSKDFIRLSNEIISKLNSSSYLSKVSSLNNGEKEYLNCVLKKYEDNRLTCDSLLEILRLYVMRFSDSKEEFSRLFFPYPEELKNEVEPERDRDFWANFPIPDNSDQDQAAKNQ</sequence>
<organism evidence="2 3">
    <name type="scientific">Methanococcoides cohabitans</name>
    <dbReference type="NCBI Taxonomy" id="3136559"/>
    <lineage>
        <taxon>Archaea</taxon>
        <taxon>Methanobacteriati</taxon>
        <taxon>Methanobacteriota</taxon>
        <taxon>Stenosarchaea group</taxon>
        <taxon>Methanomicrobia</taxon>
        <taxon>Methanosarcinales</taxon>
        <taxon>Methanosarcinaceae</taxon>
        <taxon>Methanococcoides</taxon>
    </lineage>
</organism>
<accession>A0ABU9KQ55</accession>
<evidence type="ECO:0000259" key="1">
    <source>
        <dbReference type="Pfam" id="PF08349"/>
    </source>
</evidence>
<gene>
    <name evidence="2" type="ORF">WOA13_01460</name>
</gene>
<feature type="domain" description="DUF1722" evidence="1">
    <location>
        <begin position="199"/>
        <end position="322"/>
    </location>
</feature>
<dbReference type="InterPro" id="IPR007553">
    <property type="entry name" value="2-thiour_desulf"/>
</dbReference>
<dbReference type="PANTHER" id="PTHR30087">
    <property type="entry name" value="INNER MEMBRANE PROTEIN"/>
    <property type="match status" value="1"/>
</dbReference>
<evidence type="ECO:0000313" key="3">
    <source>
        <dbReference type="Proteomes" id="UP001396646"/>
    </source>
</evidence>
<proteinExistence type="predicted"/>
<keyword evidence="3" id="KW-1185">Reference proteome</keyword>
<dbReference type="Proteomes" id="UP001396646">
    <property type="component" value="Unassembled WGS sequence"/>
</dbReference>
<name>A0ABU9KQ55_9EURY</name>
<comment type="caution">
    <text evidence="2">The sequence shown here is derived from an EMBL/GenBank/DDBJ whole genome shotgun (WGS) entry which is preliminary data.</text>
</comment>
<protein>
    <submittedName>
        <fullName evidence="2">DUF523 and DUF1722 domain-containing protein</fullName>
    </submittedName>
</protein>
<dbReference type="PANTHER" id="PTHR30087:SF0">
    <property type="entry name" value="INNER MEMBRANE PROTEIN"/>
    <property type="match status" value="1"/>
</dbReference>
<dbReference type="InterPro" id="IPR013560">
    <property type="entry name" value="DUF1722"/>
</dbReference>
<dbReference type="EMBL" id="JBCAUS010000002">
    <property type="protein sequence ID" value="MEL4304506.1"/>
    <property type="molecule type" value="Genomic_DNA"/>
</dbReference>
<reference evidence="2 3" key="1">
    <citation type="submission" date="2024-04" db="EMBL/GenBank/DDBJ databases">
        <title>Methanococcoides sp. LMO-2.</title>
        <authorList>
            <person name="Liang L."/>
        </authorList>
    </citation>
    <scope>NUCLEOTIDE SEQUENCE [LARGE SCALE GENOMIC DNA]</scope>
    <source>
        <strain evidence="2 3">LMO-2</strain>
    </source>
</reference>
<dbReference type="Pfam" id="PF04463">
    <property type="entry name" value="2-thiour_desulf"/>
    <property type="match status" value="1"/>
</dbReference>
<dbReference type="Pfam" id="PF08349">
    <property type="entry name" value="DUF1722"/>
    <property type="match status" value="1"/>
</dbReference>
<evidence type="ECO:0000313" key="2">
    <source>
        <dbReference type="EMBL" id="MEL4304506.1"/>
    </source>
</evidence>